<organism evidence="3">
    <name type="scientific">Brugia pahangi</name>
    <name type="common">Filarial nematode worm</name>
    <dbReference type="NCBI Taxonomy" id="6280"/>
    <lineage>
        <taxon>Eukaryota</taxon>
        <taxon>Metazoa</taxon>
        <taxon>Ecdysozoa</taxon>
        <taxon>Nematoda</taxon>
        <taxon>Chromadorea</taxon>
        <taxon>Rhabditida</taxon>
        <taxon>Spirurina</taxon>
        <taxon>Spiruromorpha</taxon>
        <taxon>Filarioidea</taxon>
        <taxon>Onchocercidae</taxon>
        <taxon>Brugia</taxon>
    </lineage>
</organism>
<name>A0A0N4TN75_BRUPA</name>
<dbReference type="WBParaSite" id="BPAG_0000992901-mRNA-1">
    <property type="protein sequence ID" value="BPAG_0000992901-mRNA-1"/>
    <property type="gene ID" value="BPAG_0000992901"/>
</dbReference>
<protein>
    <submittedName>
        <fullName evidence="3">BRCT domain-containing protein</fullName>
    </submittedName>
</protein>
<reference evidence="3" key="1">
    <citation type="submission" date="2017-02" db="UniProtKB">
        <authorList>
            <consortium name="WormBaseParasite"/>
        </authorList>
    </citation>
    <scope>IDENTIFICATION</scope>
</reference>
<dbReference type="Proteomes" id="UP000278627">
    <property type="component" value="Unassembled WGS sequence"/>
</dbReference>
<accession>A0A0N4TN75</accession>
<sequence length="133" mass="14819">MANTPSVSIKLYARDFIYVAGDFKSVVIKEIEGERKAVQGLPNVVDGVYLSLDHRFFSRKRQLEGVSGIGNKKLVFMKYGHAFSLRSGASKVRGAYRLLQIISELAANEAIIVFNDNVERALRSHGIVYNTDP</sequence>
<proteinExistence type="predicted"/>
<evidence type="ECO:0000313" key="2">
    <source>
        <dbReference type="Proteomes" id="UP000278627"/>
    </source>
</evidence>
<dbReference type="EMBL" id="UZAD01013168">
    <property type="protein sequence ID" value="VDN91077.1"/>
    <property type="molecule type" value="Genomic_DNA"/>
</dbReference>
<evidence type="ECO:0000313" key="1">
    <source>
        <dbReference type="EMBL" id="VDN91077.1"/>
    </source>
</evidence>
<dbReference type="AlphaFoldDB" id="A0A0N4TN75"/>
<keyword evidence="2" id="KW-1185">Reference proteome</keyword>
<reference evidence="1 2" key="2">
    <citation type="submission" date="2018-11" db="EMBL/GenBank/DDBJ databases">
        <authorList>
            <consortium name="Pathogen Informatics"/>
        </authorList>
    </citation>
    <scope>NUCLEOTIDE SEQUENCE [LARGE SCALE GENOMIC DNA]</scope>
</reference>
<evidence type="ECO:0000313" key="3">
    <source>
        <dbReference type="WBParaSite" id="BPAG_0000992901-mRNA-1"/>
    </source>
</evidence>
<gene>
    <name evidence="1" type="ORF">BPAG_LOCUS9891</name>
</gene>